<feature type="non-terminal residue" evidence="4">
    <location>
        <position position="351"/>
    </location>
</feature>
<dbReference type="Proteomes" id="UP000789901">
    <property type="component" value="Unassembled WGS sequence"/>
</dbReference>
<protein>
    <submittedName>
        <fullName evidence="4">6234_t:CDS:1</fullName>
    </submittedName>
</protein>
<feature type="repeat" description="ANK" evidence="3">
    <location>
        <begin position="245"/>
        <end position="277"/>
    </location>
</feature>
<dbReference type="InterPro" id="IPR002110">
    <property type="entry name" value="Ankyrin_rpt"/>
</dbReference>
<reference evidence="4 5" key="1">
    <citation type="submission" date="2021-06" db="EMBL/GenBank/DDBJ databases">
        <authorList>
            <person name="Kallberg Y."/>
            <person name="Tangrot J."/>
            <person name="Rosling A."/>
        </authorList>
    </citation>
    <scope>NUCLEOTIDE SEQUENCE [LARGE SCALE GENOMIC DNA]</scope>
    <source>
        <strain evidence="4 5">120-4 pot B 10/14</strain>
    </source>
</reference>
<dbReference type="InterPro" id="IPR036770">
    <property type="entry name" value="Ankyrin_rpt-contain_sf"/>
</dbReference>
<dbReference type="PRINTS" id="PR01415">
    <property type="entry name" value="ANKYRIN"/>
</dbReference>
<feature type="repeat" description="ANK" evidence="3">
    <location>
        <begin position="26"/>
        <end position="58"/>
    </location>
</feature>
<organism evidence="4 5">
    <name type="scientific">Gigaspora margarita</name>
    <dbReference type="NCBI Taxonomy" id="4874"/>
    <lineage>
        <taxon>Eukaryota</taxon>
        <taxon>Fungi</taxon>
        <taxon>Fungi incertae sedis</taxon>
        <taxon>Mucoromycota</taxon>
        <taxon>Glomeromycotina</taxon>
        <taxon>Glomeromycetes</taxon>
        <taxon>Diversisporales</taxon>
        <taxon>Gigasporaceae</taxon>
        <taxon>Gigaspora</taxon>
    </lineage>
</organism>
<sequence>VISIIKRDFDSLIKKYKAEINRQSNNGKTTLHWASINGYTTIVNILIKHKAQVDVKDDDDCTPLFFAAEAGHEKIVNMLIKHEADVIAALHNAISHGHVEVIKILLDYKQDTEVIKQALDHAADNNRLEAAKYLLTEEARTDKDVDFNEQFFYHIYYAAKKKYKNVVKLLLKKEKIDNIRLNYTAGKEDIEIINFLLKFGANHFSCFTDKHDRTPLHWAAFENDGKLVEDLTRKQNNLIYIEDEIGETALHEAVWNGHTKIVKILLNQGANINCKNKNGWKPLHIAVISFHIEVFELLKNKDEDDFQLNKFLENFDYHQLNNHSKFELYNSTLKFINIFNDLEQFEQKDNN</sequence>
<dbReference type="EMBL" id="CAJVQB010068685">
    <property type="protein sequence ID" value="CAG8842339.1"/>
    <property type="molecule type" value="Genomic_DNA"/>
</dbReference>
<feature type="non-terminal residue" evidence="4">
    <location>
        <position position="1"/>
    </location>
</feature>
<dbReference type="SMART" id="SM00248">
    <property type="entry name" value="ANK"/>
    <property type="match status" value="8"/>
</dbReference>
<evidence type="ECO:0000256" key="1">
    <source>
        <dbReference type="ARBA" id="ARBA00022737"/>
    </source>
</evidence>
<dbReference type="Gene3D" id="1.25.40.20">
    <property type="entry name" value="Ankyrin repeat-containing domain"/>
    <property type="match status" value="2"/>
</dbReference>
<dbReference type="PANTHER" id="PTHR24198:SF165">
    <property type="entry name" value="ANKYRIN REPEAT-CONTAINING PROTEIN-RELATED"/>
    <property type="match status" value="1"/>
</dbReference>
<evidence type="ECO:0000313" key="5">
    <source>
        <dbReference type="Proteomes" id="UP000789901"/>
    </source>
</evidence>
<proteinExistence type="predicted"/>
<comment type="caution">
    <text evidence="4">The sequence shown here is derived from an EMBL/GenBank/DDBJ whole genome shotgun (WGS) entry which is preliminary data.</text>
</comment>
<dbReference type="PROSITE" id="PS50297">
    <property type="entry name" value="ANK_REP_REGION"/>
    <property type="match status" value="3"/>
</dbReference>
<dbReference type="PROSITE" id="PS50088">
    <property type="entry name" value="ANK_REPEAT"/>
    <property type="match status" value="4"/>
</dbReference>
<dbReference type="SUPFAM" id="SSF48403">
    <property type="entry name" value="Ankyrin repeat"/>
    <property type="match status" value="1"/>
</dbReference>
<accession>A0ABN7WYA0</accession>
<evidence type="ECO:0000256" key="2">
    <source>
        <dbReference type="ARBA" id="ARBA00023043"/>
    </source>
</evidence>
<dbReference type="PANTHER" id="PTHR24198">
    <property type="entry name" value="ANKYRIN REPEAT AND PROTEIN KINASE DOMAIN-CONTAINING PROTEIN"/>
    <property type="match status" value="1"/>
</dbReference>
<feature type="repeat" description="ANK" evidence="3">
    <location>
        <begin position="59"/>
        <end position="86"/>
    </location>
</feature>
<keyword evidence="5" id="KW-1185">Reference proteome</keyword>
<keyword evidence="2 3" id="KW-0040">ANK repeat</keyword>
<gene>
    <name evidence="4" type="ORF">GMARGA_LOCUS35929</name>
</gene>
<dbReference type="Pfam" id="PF12796">
    <property type="entry name" value="Ank_2"/>
    <property type="match status" value="3"/>
</dbReference>
<evidence type="ECO:0000256" key="3">
    <source>
        <dbReference type="PROSITE-ProRule" id="PRU00023"/>
    </source>
</evidence>
<keyword evidence="1" id="KW-0677">Repeat</keyword>
<name>A0ABN7WYA0_GIGMA</name>
<evidence type="ECO:0000313" key="4">
    <source>
        <dbReference type="EMBL" id="CAG8842339.1"/>
    </source>
</evidence>
<feature type="repeat" description="ANK" evidence="3">
    <location>
        <begin position="85"/>
        <end position="117"/>
    </location>
</feature>